<dbReference type="InterPro" id="IPR018698">
    <property type="entry name" value="VWA-like_dom"/>
</dbReference>
<dbReference type="PANTHER" id="PTHR38730">
    <property type="entry name" value="SLL7028 PROTEIN"/>
    <property type="match status" value="1"/>
</dbReference>
<evidence type="ECO:0000313" key="4">
    <source>
        <dbReference type="EMBL" id="WXB02158.1"/>
    </source>
</evidence>
<proteinExistence type="predicted"/>
<dbReference type="Proteomes" id="UP001374803">
    <property type="component" value="Chromosome"/>
</dbReference>
<gene>
    <name evidence="4" type="ORF">LVJ94_35240</name>
</gene>
<organism evidence="4 5">
    <name type="scientific">Pendulispora rubella</name>
    <dbReference type="NCBI Taxonomy" id="2741070"/>
    <lineage>
        <taxon>Bacteria</taxon>
        <taxon>Pseudomonadati</taxon>
        <taxon>Myxococcota</taxon>
        <taxon>Myxococcia</taxon>
        <taxon>Myxococcales</taxon>
        <taxon>Sorangiineae</taxon>
        <taxon>Pendulisporaceae</taxon>
        <taxon>Pendulispora</taxon>
    </lineage>
</organism>
<dbReference type="InterPro" id="IPR036465">
    <property type="entry name" value="vWFA_dom_sf"/>
</dbReference>
<dbReference type="InterPro" id="IPR025154">
    <property type="entry name" value="Put_metallopeptidase_dom"/>
</dbReference>
<dbReference type="Pfam" id="PF09967">
    <property type="entry name" value="DUF2201"/>
    <property type="match status" value="1"/>
</dbReference>
<dbReference type="SUPFAM" id="SSF53300">
    <property type="entry name" value="vWA-like"/>
    <property type="match status" value="1"/>
</dbReference>
<dbReference type="RefSeq" id="WP_394831785.1">
    <property type="nucleotide sequence ID" value="NZ_CP089929.1"/>
</dbReference>
<evidence type="ECO:0000256" key="1">
    <source>
        <dbReference type="SAM" id="MobiDB-lite"/>
    </source>
</evidence>
<name>A0ABZ2KWK8_9BACT</name>
<dbReference type="EMBL" id="CP089983">
    <property type="protein sequence ID" value="WXB02158.1"/>
    <property type="molecule type" value="Genomic_DNA"/>
</dbReference>
<feature type="compositionally biased region" description="Basic and acidic residues" evidence="1">
    <location>
        <begin position="137"/>
        <end position="150"/>
    </location>
</feature>
<accession>A0ABZ2KWK8</accession>
<feature type="domain" description="VWA-like" evidence="2">
    <location>
        <begin position="297"/>
        <end position="419"/>
    </location>
</feature>
<feature type="region of interest" description="Disordered" evidence="1">
    <location>
        <begin position="137"/>
        <end position="180"/>
    </location>
</feature>
<evidence type="ECO:0000259" key="3">
    <source>
        <dbReference type="Pfam" id="PF13203"/>
    </source>
</evidence>
<keyword evidence="5" id="KW-1185">Reference proteome</keyword>
<dbReference type="Pfam" id="PF13203">
    <property type="entry name" value="DUF2201_N"/>
    <property type="match status" value="1"/>
</dbReference>
<sequence length="429" mass="47184">MSQRLALARRLVQEQAPYWSSALHGFVYVAVKGCKTMFVTAKGVLGYDPEFVDREDEADVACGLAHEIVHFLLGHPARRQHREPRLWNKAADLATNDLLLRAKWPLPEWFLFPDSFGLPAACSAEVYYDQLTARGADAHDAPKKPGDGDQARSSSEATAKQLASPKPHRGPPAIPGGGCCGGISGAPYRQEIEEELDREHARSASARERLRRQVAVQIREHVKTAGHGSVPADLVEWAHVELTPRLPTWQEELSSAIAASVGRIRSGATDYSLRRPSRRSLLRGVLRPGLVDWAPEVAFVIDTSGSMTLPLFQKAMQEAARIARVMDLDEVWLAQADAVLARPFARVSPRSLVGNLRISGRGGTDFRPALARAHQLEPFPDLVVYFTDGDGAAPVEPPKFQVVWCLIGEHTRRPAAWGRPVWVADSPHS</sequence>
<protein>
    <submittedName>
        <fullName evidence="4">VWA-like domain-containing protein</fullName>
    </submittedName>
</protein>
<feature type="domain" description="Putative metallopeptidase" evidence="3">
    <location>
        <begin position="2"/>
        <end position="287"/>
    </location>
</feature>
<evidence type="ECO:0000313" key="5">
    <source>
        <dbReference type="Proteomes" id="UP001374803"/>
    </source>
</evidence>
<reference evidence="4" key="1">
    <citation type="submission" date="2021-12" db="EMBL/GenBank/DDBJ databases">
        <title>Discovery of the Pendulisporaceae a myxobacterial family with distinct sporulation behavior and unique specialized metabolism.</title>
        <authorList>
            <person name="Garcia R."/>
            <person name="Popoff A."/>
            <person name="Bader C.D."/>
            <person name="Loehr J."/>
            <person name="Walesch S."/>
            <person name="Walt C."/>
            <person name="Boldt J."/>
            <person name="Bunk B."/>
            <person name="Haeckl F.J.F.P.J."/>
            <person name="Gunesch A.P."/>
            <person name="Birkelbach J."/>
            <person name="Nuebel U."/>
            <person name="Pietschmann T."/>
            <person name="Bach T."/>
            <person name="Mueller R."/>
        </authorList>
    </citation>
    <scope>NUCLEOTIDE SEQUENCE</scope>
    <source>
        <strain evidence="4">MSr11367</strain>
    </source>
</reference>
<dbReference type="PANTHER" id="PTHR38730:SF1">
    <property type="entry name" value="SLL7028 PROTEIN"/>
    <property type="match status" value="1"/>
</dbReference>
<evidence type="ECO:0000259" key="2">
    <source>
        <dbReference type="Pfam" id="PF09967"/>
    </source>
</evidence>